<keyword evidence="5" id="KW-1185">Reference proteome</keyword>
<comment type="cofactor">
    <cofactor evidence="2">
        <name>Zn(2+)</name>
        <dbReference type="ChEBI" id="CHEBI:29105"/>
    </cofactor>
    <text evidence="2">Binds 2 Zn(2+) ions.</text>
</comment>
<gene>
    <name evidence="4" type="primary">PPB</name>
    <name evidence="4" type="ORF">Anas_01201</name>
</gene>
<dbReference type="OrthoDB" id="5818554at2759"/>
<evidence type="ECO:0000256" key="2">
    <source>
        <dbReference type="PIRSR" id="PIRSR601952-2"/>
    </source>
</evidence>
<comment type="cofactor">
    <cofactor evidence="2">
        <name>Mg(2+)</name>
        <dbReference type="ChEBI" id="CHEBI:18420"/>
    </cofactor>
    <text evidence="2">Binds 1 Mg(2+) ion.</text>
</comment>
<dbReference type="PRINTS" id="PR00113">
    <property type="entry name" value="ALKPHPHTASE"/>
</dbReference>
<feature type="binding site" evidence="2">
    <location>
        <position position="194"/>
    </location>
    <ligand>
        <name>Zn(2+)</name>
        <dbReference type="ChEBI" id="CHEBI:29105"/>
        <label>2</label>
    </ligand>
</feature>
<dbReference type="AlphaFoldDB" id="A0A5N5TEM4"/>
<feature type="binding site" evidence="2">
    <location>
        <position position="198"/>
    </location>
    <ligand>
        <name>Zn(2+)</name>
        <dbReference type="ChEBI" id="CHEBI:29105"/>
        <label>2</label>
    </ligand>
</feature>
<evidence type="ECO:0000256" key="1">
    <source>
        <dbReference type="ARBA" id="ARBA00012647"/>
    </source>
</evidence>
<dbReference type="SUPFAM" id="SSF53649">
    <property type="entry name" value="Alkaline phosphatase-like"/>
    <property type="match status" value="2"/>
</dbReference>
<proteinExistence type="inferred from homology"/>
<reference evidence="4 5" key="1">
    <citation type="journal article" date="2019" name="PLoS Biol.">
        <title>Sex chromosomes control vertical transmission of feminizing Wolbachia symbionts in an isopod.</title>
        <authorList>
            <person name="Becking T."/>
            <person name="Chebbi M.A."/>
            <person name="Giraud I."/>
            <person name="Moumen B."/>
            <person name="Laverre T."/>
            <person name="Caubet Y."/>
            <person name="Peccoud J."/>
            <person name="Gilbert C."/>
            <person name="Cordaux R."/>
        </authorList>
    </citation>
    <scope>NUCLEOTIDE SEQUENCE [LARGE SCALE GENOMIC DNA]</scope>
    <source>
        <strain evidence="4">ANa2</strain>
        <tissue evidence="4">Whole body excluding digestive tract and cuticle</tissue>
    </source>
</reference>
<dbReference type="Proteomes" id="UP000326759">
    <property type="component" value="Unassembled WGS sequence"/>
</dbReference>
<feature type="binding site" evidence="2">
    <location>
        <position position="236"/>
    </location>
    <ligand>
        <name>Zn(2+)</name>
        <dbReference type="ChEBI" id="CHEBI:29105"/>
        <label>2</label>
    </ligand>
</feature>
<dbReference type="InterPro" id="IPR001952">
    <property type="entry name" value="Alkaline_phosphatase"/>
</dbReference>
<evidence type="ECO:0000313" key="5">
    <source>
        <dbReference type="Proteomes" id="UP000326759"/>
    </source>
</evidence>
<dbReference type="EMBL" id="SEYY01002038">
    <property type="protein sequence ID" value="KAB7504982.1"/>
    <property type="molecule type" value="Genomic_DNA"/>
</dbReference>
<dbReference type="Pfam" id="PF00245">
    <property type="entry name" value="Alk_phosphatase"/>
    <property type="match status" value="2"/>
</dbReference>
<organism evidence="4 5">
    <name type="scientific">Armadillidium nasatum</name>
    <dbReference type="NCBI Taxonomy" id="96803"/>
    <lineage>
        <taxon>Eukaryota</taxon>
        <taxon>Metazoa</taxon>
        <taxon>Ecdysozoa</taxon>
        <taxon>Arthropoda</taxon>
        <taxon>Crustacea</taxon>
        <taxon>Multicrustacea</taxon>
        <taxon>Malacostraca</taxon>
        <taxon>Eumalacostraca</taxon>
        <taxon>Peracarida</taxon>
        <taxon>Isopoda</taxon>
        <taxon>Oniscidea</taxon>
        <taxon>Crinocheta</taxon>
        <taxon>Armadillidiidae</taxon>
        <taxon>Armadillidium</taxon>
    </lineage>
</organism>
<keyword evidence="2" id="KW-0862">Zinc</keyword>
<sequence>MFKIQGLIKPKTESKSTGIVTNTRLTHGTPSALYAHSASRYWEDDSKMSDTVKATCKDIARQLVEEDPGKNINVLLGGGRRHWIPNTEYDREARTEQGRRKDGKNLVDMWIKDKKDRDLHAEYVLNKAQFDEVDPRKTDYLLGLFGYSHLDFEADRNKGPSGDPSLAEMTQKAIQVLQRNPHGFFLMVEGGRIDHAHHHNNGKRALLEVGSLEDAVLTALSLTSASETLTVVTADHSHVFTFGGENTPRGHPVAAGRLDHAHHYNMAERALGEVISLEESVSAALKMINIKNTLIVVTSDHSHTLTFGGMNNPRGHPVLGGS</sequence>
<dbReference type="PANTHER" id="PTHR11596">
    <property type="entry name" value="ALKALINE PHOSPHATASE"/>
    <property type="match status" value="1"/>
</dbReference>
<protein>
    <recommendedName>
        <fullName evidence="1">alkaline phosphatase</fullName>
        <ecNumber evidence="1">3.1.3.1</ecNumber>
    </recommendedName>
</protein>
<dbReference type="GO" id="GO:0046872">
    <property type="term" value="F:metal ion binding"/>
    <property type="evidence" value="ECO:0007669"/>
    <property type="project" value="UniProtKB-KW"/>
</dbReference>
<evidence type="ECO:0000313" key="4">
    <source>
        <dbReference type="EMBL" id="KAB7504982.1"/>
    </source>
</evidence>
<dbReference type="GO" id="GO:0004035">
    <property type="term" value="F:alkaline phosphatase activity"/>
    <property type="evidence" value="ECO:0007669"/>
    <property type="project" value="UniProtKB-EC"/>
</dbReference>
<dbReference type="CDD" id="cd16012">
    <property type="entry name" value="ALP"/>
    <property type="match status" value="1"/>
</dbReference>
<comment type="caution">
    <text evidence="4">The sequence shown here is derived from an EMBL/GenBank/DDBJ whole genome shotgun (WGS) entry which is preliminary data.</text>
</comment>
<feature type="binding site" evidence="2">
    <location>
        <position position="27"/>
    </location>
    <ligand>
        <name>Mg(2+)</name>
        <dbReference type="ChEBI" id="CHEBI:18420"/>
    </ligand>
</feature>
<dbReference type="PANTHER" id="PTHR11596:SF91">
    <property type="entry name" value="ALKALINE PHOSPHATASE-RELATED"/>
    <property type="match status" value="1"/>
</dbReference>
<feature type="binding site" evidence="2">
    <location>
        <position position="189"/>
    </location>
    <ligand>
        <name>Mg(2+)</name>
        <dbReference type="ChEBI" id="CHEBI:18420"/>
    </ligand>
</feature>
<accession>A0A5N5TEM4</accession>
<name>A0A5N5TEM4_9CRUS</name>
<feature type="binding site" evidence="2">
    <location>
        <position position="235"/>
    </location>
    <ligand>
        <name>Zn(2+)</name>
        <dbReference type="ChEBI" id="CHEBI:29105"/>
        <label>2</label>
    </ligand>
</feature>
<dbReference type="EC" id="3.1.3.1" evidence="1"/>
<comment type="similarity">
    <text evidence="3">Belongs to the alkaline phosphatase family.</text>
</comment>
<keyword evidence="2" id="KW-0460">Magnesium</keyword>
<evidence type="ECO:0000256" key="3">
    <source>
        <dbReference type="RuleBase" id="RU003946"/>
    </source>
</evidence>
<dbReference type="InterPro" id="IPR017850">
    <property type="entry name" value="Alkaline_phosphatase_core_sf"/>
</dbReference>
<keyword evidence="2" id="KW-0479">Metal-binding</keyword>
<dbReference type="SMART" id="SM00098">
    <property type="entry name" value="alkPPc"/>
    <property type="match status" value="1"/>
</dbReference>
<dbReference type="Gene3D" id="3.40.720.10">
    <property type="entry name" value="Alkaline Phosphatase, subunit A"/>
    <property type="match status" value="2"/>
</dbReference>
<feature type="binding site" evidence="2">
    <location>
        <position position="29"/>
    </location>
    <ligand>
        <name>Mg(2+)</name>
        <dbReference type="ChEBI" id="CHEBI:18420"/>
    </ligand>
</feature>